<evidence type="ECO:0000256" key="1">
    <source>
        <dbReference type="SAM" id="MobiDB-lite"/>
    </source>
</evidence>
<evidence type="ECO:0000313" key="3">
    <source>
        <dbReference type="Proteomes" id="UP001283361"/>
    </source>
</evidence>
<evidence type="ECO:0000313" key="2">
    <source>
        <dbReference type="EMBL" id="KAK3798182.1"/>
    </source>
</evidence>
<gene>
    <name evidence="2" type="ORF">RRG08_009504</name>
</gene>
<organism evidence="2 3">
    <name type="scientific">Elysia crispata</name>
    <name type="common">lettuce slug</name>
    <dbReference type="NCBI Taxonomy" id="231223"/>
    <lineage>
        <taxon>Eukaryota</taxon>
        <taxon>Metazoa</taxon>
        <taxon>Spiralia</taxon>
        <taxon>Lophotrochozoa</taxon>
        <taxon>Mollusca</taxon>
        <taxon>Gastropoda</taxon>
        <taxon>Heterobranchia</taxon>
        <taxon>Euthyneura</taxon>
        <taxon>Panpulmonata</taxon>
        <taxon>Sacoglossa</taxon>
        <taxon>Placobranchoidea</taxon>
        <taxon>Plakobranchidae</taxon>
        <taxon>Elysia</taxon>
    </lineage>
</organism>
<protein>
    <submittedName>
        <fullName evidence="2">Uncharacterized protein</fullName>
    </submittedName>
</protein>
<keyword evidence="3" id="KW-1185">Reference proteome</keyword>
<sequence length="340" mass="37785">MLENVNDNVIKVRTGLPEDKDDYCEALIQKFLKYWLEAPSSQYMETNMAITITNDTRSITTLHCVKLFPACSGTDLDVSVLSPEIDTVIDQEMLYWPTDSLEQASSCAAGGEHKMIVKKNGERKVGFHERTNQLSSRHHSCHIANHLDCDVTCAVAEIDSIHDVIADYLPCPSSSDASLTTMTQPKNEHYQWFSQTIFATSASDDCGDSCTQNYPLLLSSYTQNDPASLTTHTQNDPASLTTHTQNDPASLTTYTQNYPASLTTYTQNYPASLTTHTQNYPASLTTHTQNYSVSLTSYTQNYPVSLTSYTVSEPRLLYLPEICTSVCSRPRREDPGSIGP</sequence>
<proteinExistence type="predicted"/>
<dbReference type="EMBL" id="JAWDGP010000708">
    <property type="protein sequence ID" value="KAK3798182.1"/>
    <property type="molecule type" value="Genomic_DNA"/>
</dbReference>
<name>A0AAE1E8T5_9GAST</name>
<accession>A0AAE1E8T5</accession>
<dbReference type="Proteomes" id="UP001283361">
    <property type="component" value="Unassembled WGS sequence"/>
</dbReference>
<comment type="caution">
    <text evidence="2">The sequence shown here is derived from an EMBL/GenBank/DDBJ whole genome shotgun (WGS) entry which is preliminary data.</text>
</comment>
<dbReference type="AlphaFoldDB" id="A0AAE1E8T5"/>
<reference evidence="2" key="1">
    <citation type="journal article" date="2023" name="G3 (Bethesda)">
        <title>A reference genome for the long-term kleptoplast-retaining sea slug Elysia crispata morphotype clarki.</title>
        <authorList>
            <person name="Eastman K.E."/>
            <person name="Pendleton A.L."/>
            <person name="Shaikh M.A."/>
            <person name="Suttiyut T."/>
            <person name="Ogas R."/>
            <person name="Tomko P."/>
            <person name="Gavelis G."/>
            <person name="Widhalm J.R."/>
            <person name="Wisecaver J.H."/>
        </authorList>
    </citation>
    <scope>NUCLEOTIDE SEQUENCE</scope>
    <source>
        <strain evidence="2">ECLA1</strain>
    </source>
</reference>
<feature type="region of interest" description="Disordered" evidence="1">
    <location>
        <begin position="227"/>
        <end position="250"/>
    </location>
</feature>